<reference evidence="3" key="1">
    <citation type="submission" date="2016-06" db="EMBL/GenBank/DDBJ databases">
        <title>Parallel loss of symbiosis genes in relatives of nitrogen-fixing non-legume Parasponia.</title>
        <authorList>
            <person name="Van Velzen R."/>
            <person name="Holmer R."/>
            <person name="Bu F."/>
            <person name="Rutten L."/>
            <person name="Van Zeijl A."/>
            <person name="Liu W."/>
            <person name="Santuari L."/>
            <person name="Cao Q."/>
            <person name="Sharma T."/>
            <person name="Shen D."/>
            <person name="Roswanjaya Y."/>
            <person name="Wardhani T."/>
            <person name="Kalhor M.S."/>
            <person name="Jansen J."/>
            <person name="Van den Hoogen J."/>
            <person name="Gungor B."/>
            <person name="Hartog M."/>
            <person name="Hontelez J."/>
            <person name="Verver J."/>
            <person name="Yang W.-C."/>
            <person name="Schijlen E."/>
            <person name="Repin R."/>
            <person name="Schilthuizen M."/>
            <person name="Schranz E."/>
            <person name="Heidstra R."/>
            <person name="Miyata K."/>
            <person name="Fedorova E."/>
            <person name="Kohlen W."/>
            <person name="Bisseling T."/>
            <person name="Smit S."/>
            <person name="Geurts R."/>
        </authorList>
    </citation>
    <scope>NUCLEOTIDE SEQUENCE [LARGE SCALE GENOMIC DNA]</scope>
    <source>
        <strain evidence="3">cv. WU1-14</strain>
    </source>
</reference>
<proteinExistence type="predicted"/>
<feature type="compositionally biased region" description="Basic and acidic residues" evidence="1">
    <location>
        <begin position="353"/>
        <end position="378"/>
    </location>
</feature>
<evidence type="ECO:0000313" key="2">
    <source>
        <dbReference type="EMBL" id="PON33958.1"/>
    </source>
</evidence>
<keyword evidence="3" id="KW-1185">Reference proteome</keyword>
<sequence>MRRRGQPRTQQERHEDRISKGKGKVANLPPESSTESSSTNRDRVQPSRKSTNSQDRLSGKQRRPSRSVFERISKESRQDPADLRQYLERRRSHDRSVSHHNDQSRSRRTISLDSSHRSQKTLPNQPAMKQDNERRPPVPPARDDAFPLNVDVHNLRIALDALAGWDDELTDGYRQSPFSEEVRAAALPTGFRLPTINTFDGKTDPQDHMDHFSDLMELHRVSDHARCRCFTVTLSGAVKKWFRGLKSGLSAIRQGPEETLRSYLNRFTSELAKINNPPEGGVLTLMMARVRPETKLWEELLERECRTLEDFYQRVGRHLRLESSSENLQKTKKGGRTDATKDAVITNNSVTNQKERFRQPEPMKRDRTMRDPNKHDTNNCFALKDEIERLIREGRLRQYTRQSDERREEDQQQPPEIQREVQTIFGGPHVGGDSKRAQDRYGREARQQPLNNVMHLEQ</sequence>
<feature type="compositionally biased region" description="Basic and acidic residues" evidence="1">
    <location>
        <begin position="68"/>
        <end position="105"/>
    </location>
</feature>
<dbReference type="EMBL" id="JXTB01000690">
    <property type="protein sequence ID" value="PON33958.1"/>
    <property type="molecule type" value="Genomic_DNA"/>
</dbReference>
<feature type="compositionally biased region" description="Polar residues" evidence="1">
    <location>
        <begin position="47"/>
        <end position="56"/>
    </location>
</feature>
<evidence type="ECO:0008006" key="4">
    <source>
        <dbReference type="Google" id="ProtNLM"/>
    </source>
</evidence>
<evidence type="ECO:0000256" key="1">
    <source>
        <dbReference type="SAM" id="MobiDB-lite"/>
    </source>
</evidence>
<accession>A0A2P5ABN9</accession>
<feature type="region of interest" description="Disordered" evidence="1">
    <location>
        <begin position="326"/>
        <end position="378"/>
    </location>
</feature>
<feature type="compositionally biased region" description="Basic and acidic residues" evidence="1">
    <location>
        <begin position="10"/>
        <end position="19"/>
    </location>
</feature>
<evidence type="ECO:0000313" key="3">
    <source>
        <dbReference type="Proteomes" id="UP000237105"/>
    </source>
</evidence>
<organism evidence="2 3">
    <name type="scientific">Parasponia andersonii</name>
    <name type="common">Sponia andersonii</name>
    <dbReference type="NCBI Taxonomy" id="3476"/>
    <lineage>
        <taxon>Eukaryota</taxon>
        <taxon>Viridiplantae</taxon>
        <taxon>Streptophyta</taxon>
        <taxon>Embryophyta</taxon>
        <taxon>Tracheophyta</taxon>
        <taxon>Spermatophyta</taxon>
        <taxon>Magnoliopsida</taxon>
        <taxon>eudicotyledons</taxon>
        <taxon>Gunneridae</taxon>
        <taxon>Pentapetalae</taxon>
        <taxon>rosids</taxon>
        <taxon>fabids</taxon>
        <taxon>Rosales</taxon>
        <taxon>Cannabaceae</taxon>
        <taxon>Parasponia</taxon>
    </lineage>
</organism>
<dbReference type="PANTHER" id="PTHR33223:SF10">
    <property type="entry name" value="AMINOTRANSFERASE-LIKE PLANT MOBILE DOMAIN-CONTAINING PROTEIN"/>
    <property type="match status" value="1"/>
</dbReference>
<protein>
    <recommendedName>
        <fullName evidence="4">Retrotransposon gag domain-containing protein</fullName>
    </recommendedName>
</protein>
<feature type="region of interest" description="Disordered" evidence="1">
    <location>
        <begin position="1"/>
        <end position="146"/>
    </location>
</feature>
<dbReference type="OrthoDB" id="1752293at2759"/>
<dbReference type="AlphaFoldDB" id="A0A2P5ABN9"/>
<feature type="compositionally biased region" description="Basic and acidic residues" evidence="1">
    <location>
        <begin position="432"/>
        <end position="446"/>
    </location>
</feature>
<feature type="compositionally biased region" description="Basic and acidic residues" evidence="1">
    <location>
        <begin position="130"/>
        <end position="145"/>
    </location>
</feature>
<name>A0A2P5ABN9_PARAD</name>
<comment type="caution">
    <text evidence="2">The sequence shown here is derived from an EMBL/GenBank/DDBJ whole genome shotgun (WGS) entry which is preliminary data.</text>
</comment>
<gene>
    <name evidence="2" type="ORF">PanWU01x14_348430</name>
</gene>
<dbReference type="PANTHER" id="PTHR33223">
    <property type="entry name" value="CCHC-TYPE DOMAIN-CONTAINING PROTEIN"/>
    <property type="match status" value="1"/>
</dbReference>
<feature type="compositionally biased region" description="Low complexity" evidence="1">
    <location>
        <begin position="29"/>
        <end position="39"/>
    </location>
</feature>
<feature type="compositionally biased region" description="Basic and acidic residues" evidence="1">
    <location>
        <begin position="398"/>
        <end position="410"/>
    </location>
</feature>
<dbReference type="Proteomes" id="UP000237105">
    <property type="component" value="Unassembled WGS sequence"/>
</dbReference>
<feature type="region of interest" description="Disordered" evidence="1">
    <location>
        <begin position="398"/>
        <end position="458"/>
    </location>
</feature>